<protein>
    <recommendedName>
        <fullName evidence="2">Phospholipid scramblase</fullName>
    </recommendedName>
</protein>
<dbReference type="GO" id="GO:0017128">
    <property type="term" value="F:phospholipid scramblase activity"/>
    <property type="evidence" value="ECO:0007669"/>
    <property type="project" value="InterPro"/>
</dbReference>
<sequence>MYEENEIRRVEPRLRYADPPLVHRGPTSILAPNPGDSYDLSPVNQQPIFTTQSSQSGGRIGNPQILPVSGLDHLIGVPSVHFHQTFELNESLNSVASENRFTIRGPFNEALFVALESSKSSDRLLWGSSRQFDLHLLDKTHQESLLLERRHECAFVCCCCRSEQLFIIQPPGDVIGFIEEEFSLLSTELILRNSAAEALYRISIPKQYKFYMPKEHSFRVMSADGLTQKGTISRKWSTDTNLYTTNVYFTDPDLNVRLKSLYIGGAFLLEYMYFQSYLARC</sequence>
<evidence type="ECO:0000256" key="1">
    <source>
        <dbReference type="ARBA" id="ARBA00005350"/>
    </source>
</evidence>
<keyword evidence="2" id="KW-0564">Palmitate</keyword>
<reference evidence="3" key="1">
    <citation type="submission" date="2018-07" db="EMBL/GenBank/DDBJ databases">
        <authorList>
            <person name="Quirk P.G."/>
            <person name="Krulwich T.A."/>
        </authorList>
    </citation>
    <scope>NUCLEOTIDE SEQUENCE</scope>
</reference>
<dbReference type="GO" id="GO:0005886">
    <property type="term" value="C:plasma membrane"/>
    <property type="evidence" value="ECO:0007669"/>
    <property type="project" value="TreeGrafter"/>
</dbReference>
<name>A0A336LV26_CULSO</name>
<dbReference type="InterPro" id="IPR005552">
    <property type="entry name" value="Scramblase"/>
</dbReference>
<dbReference type="EMBL" id="UFQT01000126">
    <property type="protein sequence ID" value="SSX20523.1"/>
    <property type="molecule type" value="Genomic_DNA"/>
</dbReference>
<dbReference type="PANTHER" id="PTHR23248">
    <property type="entry name" value="PHOSPHOLIPID SCRAMBLASE-RELATED"/>
    <property type="match status" value="1"/>
</dbReference>
<dbReference type="OMA" id="CCQPKSL"/>
<evidence type="ECO:0000313" key="3">
    <source>
        <dbReference type="EMBL" id="SSX20523.1"/>
    </source>
</evidence>
<keyword evidence="2" id="KW-0449">Lipoprotein</keyword>
<dbReference type="AlphaFoldDB" id="A0A336LV26"/>
<comment type="cofactor">
    <cofactor evidence="2">
        <name>Ca(2+)</name>
        <dbReference type="ChEBI" id="CHEBI:29108"/>
    </cofactor>
</comment>
<comment type="similarity">
    <text evidence="1 2">Belongs to the phospholipid scramblase family.</text>
</comment>
<accession>A0A336LV26</accession>
<proteinExistence type="inferred from homology"/>
<evidence type="ECO:0000256" key="2">
    <source>
        <dbReference type="RuleBase" id="RU363116"/>
    </source>
</evidence>
<comment type="function">
    <text evidence="2">May mediate accelerated ATP-independent bidirectional transbilayer migration of phospholipids upon binding calcium ions that results in a loss of phospholipid asymmetry in the plasma membrane.</text>
</comment>
<dbReference type="Pfam" id="PF03803">
    <property type="entry name" value="Scramblase"/>
    <property type="match status" value="1"/>
</dbReference>
<keyword evidence="2" id="KW-0106">Calcium</keyword>
<dbReference type="PANTHER" id="PTHR23248:SF4">
    <property type="entry name" value="PHOSPHOLIPID SCRAMBLASE"/>
    <property type="match status" value="1"/>
</dbReference>
<dbReference type="VEuPathDB" id="VectorBase:CSON001684"/>
<gene>
    <name evidence="3" type="primary">CSON001684</name>
</gene>
<organism evidence="3">
    <name type="scientific">Culicoides sonorensis</name>
    <name type="common">Biting midge</name>
    <dbReference type="NCBI Taxonomy" id="179676"/>
    <lineage>
        <taxon>Eukaryota</taxon>
        <taxon>Metazoa</taxon>
        <taxon>Ecdysozoa</taxon>
        <taxon>Arthropoda</taxon>
        <taxon>Hexapoda</taxon>
        <taxon>Insecta</taxon>
        <taxon>Pterygota</taxon>
        <taxon>Neoptera</taxon>
        <taxon>Endopterygota</taxon>
        <taxon>Diptera</taxon>
        <taxon>Nematocera</taxon>
        <taxon>Chironomoidea</taxon>
        <taxon>Ceratopogonidae</taxon>
        <taxon>Ceratopogoninae</taxon>
        <taxon>Culicoides</taxon>
        <taxon>Monoculicoides</taxon>
    </lineage>
</organism>